<proteinExistence type="inferred from homology"/>
<dbReference type="InterPro" id="IPR014756">
    <property type="entry name" value="Ig_E-set"/>
</dbReference>
<feature type="domain" description="Association with the SNF1 complex (ASC)" evidence="7">
    <location>
        <begin position="42"/>
        <end position="214"/>
    </location>
</feature>
<dbReference type="GO" id="GO:0007165">
    <property type="term" value="P:signal transduction"/>
    <property type="evidence" value="ECO:0007669"/>
    <property type="project" value="TreeGrafter"/>
</dbReference>
<keyword evidence="5" id="KW-0443">Lipid metabolism</keyword>
<evidence type="ECO:0000256" key="5">
    <source>
        <dbReference type="ARBA" id="ARBA00023098"/>
    </source>
</evidence>
<keyword evidence="8" id="KW-0808">Transferase</keyword>
<feature type="non-terminal residue" evidence="8">
    <location>
        <position position="1"/>
    </location>
</feature>
<protein>
    <submittedName>
        <fullName evidence="8">AAKB2 kinase</fullName>
    </submittedName>
</protein>
<dbReference type="Proteomes" id="UP000530263">
    <property type="component" value="Unassembled WGS sequence"/>
</dbReference>
<evidence type="ECO:0000256" key="3">
    <source>
        <dbReference type="ARBA" id="ARBA00022553"/>
    </source>
</evidence>
<gene>
    <name evidence="8" type="primary">Prkab2</name>
    <name evidence="8" type="ORF">COLPIC_R01654</name>
</gene>
<dbReference type="InterPro" id="IPR037256">
    <property type="entry name" value="ASC_dom_sf"/>
</dbReference>
<dbReference type="GO" id="GO:0016301">
    <property type="term" value="F:kinase activity"/>
    <property type="evidence" value="ECO:0007669"/>
    <property type="project" value="UniProtKB-KW"/>
</dbReference>
<evidence type="ECO:0000313" key="9">
    <source>
        <dbReference type="Proteomes" id="UP000530263"/>
    </source>
</evidence>
<dbReference type="Gene3D" id="2.20.25.290">
    <property type="match status" value="1"/>
</dbReference>
<sequence length="214" mass="24061">AQIPGDKEFVSWQPDLEESVKPSQQARPTVIRWADGGKEVFISGSFNNWSTKIPLIKSHNDFVAILDLPEGEHQYKFFVDGQWVHDPSEPVVTSQMGTINNLIHVKKSDFEVFDALKVDSLESSETSGRGEFLWHYSFALHVLFSTSFPLRLAALGMSRPPEQRSHRALFPTGALGLLLSCPLTLCLSQDGVMVLSATHRYKKKYVTTLLYKPI</sequence>
<dbReference type="GO" id="GO:0005634">
    <property type="term" value="C:nucleus"/>
    <property type="evidence" value="ECO:0007669"/>
    <property type="project" value="TreeGrafter"/>
</dbReference>
<dbReference type="SUPFAM" id="SSF160219">
    <property type="entry name" value="AMPKBI-like"/>
    <property type="match status" value="1"/>
</dbReference>
<feature type="non-terminal residue" evidence="8">
    <location>
        <position position="214"/>
    </location>
</feature>
<keyword evidence="3" id="KW-0597">Phosphoprotein</keyword>
<dbReference type="SMART" id="SM01010">
    <property type="entry name" value="AMPKBI"/>
    <property type="match status" value="1"/>
</dbReference>
<dbReference type="FunFam" id="2.60.40.10:FF:000139">
    <property type="entry name" value="Protein kinase AMP-activated non-catalytic subunit beta 1"/>
    <property type="match status" value="1"/>
</dbReference>
<reference evidence="8 9" key="1">
    <citation type="submission" date="2019-09" db="EMBL/GenBank/DDBJ databases">
        <title>Bird 10,000 Genomes (B10K) Project - Family phase.</title>
        <authorList>
            <person name="Zhang G."/>
        </authorList>
    </citation>
    <scope>NUCLEOTIDE SEQUENCE [LARGE SCALE GENOMIC DNA]</scope>
    <source>
        <strain evidence="8">B10K-DU-021-26</strain>
        <tissue evidence="8">Mixed tissue sample</tissue>
    </source>
</reference>
<evidence type="ECO:0000256" key="6">
    <source>
        <dbReference type="ARBA" id="ARBA00025180"/>
    </source>
</evidence>
<comment type="function">
    <text evidence="6">Non-catalytic subunit of AMP-activated protein kinase (AMPK), an energy sensor protein kinase that plays a key role in regulating cellular energy metabolism. In response to reduction of intracellular ATP levels, AMPK activates energy-producing pathways and inhibits energy-consuming processes: inhibits protein, carbohydrate and lipid biosynthesis, as well as cell growth and proliferation. AMPK acts via direct phosphorylation of metabolic enzymes, and by longer-term effects via phosphorylation of transcription regulators. Also acts as a regulator of cellular polarity by remodeling the actin cytoskeleton; probably by indirectly activating myosin. Beta non-catalytic subunit acts as a scaffold on which the AMPK complex assembles, via its C-terminus that bridges alpha (PRKAA1 or PRKAA2) and gamma subunits (PRKAG1, PRKAG2 or PRKAG3).</text>
</comment>
<dbReference type="AlphaFoldDB" id="A0A7K4RVR4"/>
<dbReference type="GO" id="GO:0006631">
    <property type="term" value="P:fatty acid metabolic process"/>
    <property type="evidence" value="ECO:0007669"/>
    <property type="project" value="UniProtKB-KW"/>
</dbReference>
<comment type="similarity">
    <text evidence="1">Belongs to the 5'-AMP-activated protein kinase beta subunit family.</text>
</comment>
<keyword evidence="4" id="KW-0276">Fatty acid metabolism</keyword>
<evidence type="ECO:0000259" key="7">
    <source>
        <dbReference type="SMART" id="SM01010"/>
    </source>
</evidence>
<dbReference type="SUPFAM" id="SSF81296">
    <property type="entry name" value="E set domains"/>
    <property type="match status" value="1"/>
</dbReference>
<keyword evidence="8" id="KW-0418">Kinase</keyword>
<dbReference type="InterPro" id="IPR006828">
    <property type="entry name" value="ASC_dom"/>
</dbReference>
<dbReference type="Pfam" id="PF04739">
    <property type="entry name" value="AMPKBI"/>
    <property type="match status" value="1"/>
</dbReference>
<dbReference type="PANTHER" id="PTHR10343">
    <property type="entry name" value="5'-AMP-ACTIVATED PROTEIN KINASE , BETA SUBUNIT"/>
    <property type="match status" value="1"/>
</dbReference>
<dbReference type="GO" id="GO:0031588">
    <property type="term" value="C:nucleotide-activated protein kinase complex"/>
    <property type="evidence" value="ECO:0007669"/>
    <property type="project" value="TreeGrafter"/>
</dbReference>
<name>A0A7K4RVR4_COLPI</name>
<keyword evidence="9" id="KW-1185">Reference proteome</keyword>
<dbReference type="CDD" id="cd02859">
    <property type="entry name" value="E_set_AMPKbeta_like_N"/>
    <property type="match status" value="1"/>
</dbReference>
<dbReference type="Gene3D" id="2.60.40.10">
    <property type="entry name" value="Immunoglobulins"/>
    <property type="match status" value="1"/>
</dbReference>
<dbReference type="GO" id="GO:0005737">
    <property type="term" value="C:cytoplasm"/>
    <property type="evidence" value="ECO:0007669"/>
    <property type="project" value="TreeGrafter"/>
</dbReference>
<accession>A0A7K4RVR4</accession>
<evidence type="ECO:0000313" key="8">
    <source>
        <dbReference type="EMBL" id="NWQ77067.1"/>
    </source>
</evidence>
<evidence type="ECO:0000256" key="2">
    <source>
        <dbReference type="ARBA" id="ARBA00022516"/>
    </source>
</evidence>
<dbReference type="InterPro" id="IPR013783">
    <property type="entry name" value="Ig-like_fold"/>
</dbReference>
<dbReference type="EMBL" id="VYZG01000405">
    <property type="protein sequence ID" value="NWQ77067.1"/>
    <property type="molecule type" value="Genomic_DNA"/>
</dbReference>
<dbReference type="Pfam" id="PF16561">
    <property type="entry name" value="AMPK1_CBM"/>
    <property type="match status" value="1"/>
</dbReference>
<evidence type="ECO:0000256" key="4">
    <source>
        <dbReference type="ARBA" id="ARBA00022832"/>
    </source>
</evidence>
<organism evidence="8 9">
    <name type="scientific">Columbina picui</name>
    <name type="common">Picui ground-dove</name>
    <dbReference type="NCBI Taxonomy" id="115618"/>
    <lineage>
        <taxon>Eukaryota</taxon>
        <taxon>Metazoa</taxon>
        <taxon>Chordata</taxon>
        <taxon>Craniata</taxon>
        <taxon>Vertebrata</taxon>
        <taxon>Euteleostomi</taxon>
        <taxon>Archelosauria</taxon>
        <taxon>Archosauria</taxon>
        <taxon>Dinosauria</taxon>
        <taxon>Saurischia</taxon>
        <taxon>Theropoda</taxon>
        <taxon>Coelurosauria</taxon>
        <taxon>Aves</taxon>
        <taxon>Neognathae</taxon>
        <taxon>Neoaves</taxon>
        <taxon>Columbimorphae</taxon>
        <taxon>Columbiformes</taxon>
        <taxon>Columbidae</taxon>
        <taxon>Columbina</taxon>
    </lineage>
</organism>
<comment type="caution">
    <text evidence="8">The sequence shown here is derived from an EMBL/GenBank/DDBJ whole genome shotgun (WGS) entry which is preliminary data.</text>
</comment>
<dbReference type="PANTHER" id="PTHR10343:SF92">
    <property type="entry name" value="5'-AMP-ACTIVATED PROTEIN KINASE SUBUNIT BETA-2"/>
    <property type="match status" value="1"/>
</dbReference>
<dbReference type="GO" id="GO:0019901">
    <property type="term" value="F:protein kinase binding"/>
    <property type="evidence" value="ECO:0007669"/>
    <property type="project" value="TreeGrafter"/>
</dbReference>
<dbReference type="OrthoDB" id="531008at2759"/>
<keyword evidence="2" id="KW-0444">Lipid biosynthesis</keyword>
<dbReference type="InterPro" id="IPR050827">
    <property type="entry name" value="CRP1_MDG1_kinase"/>
</dbReference>
<dbReference type="InterPro" id="IPR032640">
    <property type="entry name" value="AMPK1_CBM"/>
</dbReference>
<evidence type="ECO:0000256" key="1">
    <source>
        <dbReference type="ARBA" id="ARBA00010926"/>
    </source>
</evidence>